<organism evidence="8 9">
    <name type="scientific">Porites evermanni</name>
    <dbReference type="NCBI Taxonomy" id="104178"/>
    <lineage>
        <taxon>Eukaryota</taxon>
        <taxon>Metazoa</taxon>
        <taxon>Cnidaria</taxon>
        <taxon>Anthozoa</taxon>
        <taxon>Hexacorallia</taxon>
        <taxon>Scleractinia</taxon>
        <taxon>Fungiina</taxon>
        <taxon>Poritidae</taxon>
        <taxon>Porites</taxon>
    </lineage>
</organism>
<feature type="region of interest" description="Disordered" evidence="5">
    <location>
        <begin position="1101"/>
        <end position="1152"/>
    </location>
</feature>
<feature type="compositionally biased region" description="Polar residues" evidence="5">
    <location>
        <begin position="472"/>
        <end position="489"/>
    </location>
</feature>
<proteinExistence type="predicted"/>
<feature type="region of interest" description="Disordered" evidence="5">
    <location>
        <begin position="457"/>
        <end position="569"/>
    </location>
</feature>
<feature type="compositionally biased region" description="Low complexity" evidence="5">
    <location>
        <begin position="1104"/>
        <end position="1117"/>
    </location>
</feature>
<dbReference type="Pfam" id="PF23597">
    <property type="entry name" value="KIAA0319_N"/>
    <property type="match status" value="16"/>
</dbReference>
<evidence type="ECO:0000313" key="8">
    <source>
        <dbReference type="EMBL" id="CAH3028284.1"/>
    </source>
</evidence>
<keyword evidence="9" id="KW-1185">Reference proteome</keyword>
<keyword evidence="2" id="KW-0732">Signal</keyword>
<evidence type="ECO:0000256" key="6">
    <source>
        <dbReference type="SAM" id="Phobius"/>
    </source>
</evidence>
<evidence type="ECO:0000313" key="9">
    <source>
        <dbReference type="Proteomes" id="UP001159427"/>
    </source>
</evidence>
<reference evidence="8 9" key="1">
    <citation type="submission" date="2022-05" db="EMBL/GenBank/DDBJ databases">
        <authorList>
            <consortium name="Genoscope - CEA"/>
            <person name="William W."/>
        </authorList>
    </citation>
    <scope>NUCLEOTIDE SEQUENCE [LARGE SCALE GENOMIC DNA]</scope>
</reference>
<feature type="region of interest" description="Disordered" evidence="5">
    <location>
        <begin position="1166"/>
        <end position="1214"/>
    </location>
</feature>
<evidence type="ECO:0000256" key="3">
    <source>
        <dbReference type="ARBA" id="ARBA00023136"/>
    </source>
</evidence>
<evidence type="ECO:0000256" key="5">
    <source>
        <dbReference type="SAM" id="MobiDB-lite"/>
    </source>
</evidence>
<evidence type="ECO:0000256" key="2">
    <source>
        <dbReference type="ARBA" id="ARBA00022729"/>
    </source>
</evidence>
<protein>
    <recommendedName>
        <fullName evidence="7">MANSC domain-containing protein</fullName>
    </recommendedName>
</protein>
<accession>A0ABN8MIF7</accession>
<keyword evidence="6" id="KW-0812">Transmembrane</keyword>
<feature type="compositionally biased region" description="Basic and acidic residues" evidence="5">
    <location>
        <begin position="1251"/>
        <end position="1268"/>
    </location>
</feature>
<sequence length="2223" mass="242433">YFSVISGHTILEEYSCGQEDIEYNVTLRGGQYAGIFKDQGQVKNMQECMHLCCNSKKCDVAMMHGPKCFSVQCLNDSSCETIPADDEDIDMQIAHMTTKGTGQLTEAPVNDNLDSYDSEAKCPHNEIMYNVKLMGGLKAGKFTDIGKVKSIKTCIRYCCESKVQPCDLAFMISDRCYLVKCFSEERCQALPARPVDHAFKQKMAFVAPWLYKKGKKVVKIPSGQSPHHLQCIQSKLYTKSVLLDGSNAGRFTDVGRVSNSHICSRLCCEDPTCDLAYMFSRTCFLVRCNSERSCRTIPDVEAIRSNSSFDRSIQYIVKRHYGIRLRDDGTPVIRTDENTEEICKLDGEIRNKTVLKAGMLSGKLTHHKGVKDITSCIERCCGHKKCHVAMMMAGKCYSVFCTDPQYCEPKPAPVETHHTNPTVAYVKRGDISFAPKPKPEGVMPLIGRFHPNLEENVEEEYVETEDKEATESGSGETNNGDQTIKNDTIQYEKEETEESIDDLQDESGSGEDADSGSGESGSGNLEREESGNDTSGESGEEGSGESGEEEDSGDSGSGESGGEKGDQTKYNPHGLIFLRSLLVLFSMALQCLKLYLKPASVFIVILIVGSNYLESCKKTLVEENVTLKGGIGAGTFRILGKVTSMDSCIELCCKTSTCDVAFLSAAKCYGVECVSDEECKSTATDTSDIRVLIAHVRTGHKKDNTSLAFITPNFTSNVKPHPNGFLGPNQAGLSSTNTPKGLIAQGQKSLDSVNPNMAGQCRAGKLFKEVTLKGGINAGTYKDVGAVQNMDECSSKCCEFAACDLAFMLSNRCYLVGCSEGKNCQIQKAKPSPYHPSVTYIERWNKEGVKHTVFLSDSADTKYSCPVVKPMTKVTLKGGLKAGDFTDTGKVGSIKECYATCCQQASCNLAFMLGQNCFSVKCYNKDLCSTIPAQPSIFNPQIAYVWSRKEMSGDTAKSQILKPQVVCPANKVLDSVTLVGGIKSGYFRDHGKVKDIQKCRRICCEMPHCNLAFMLSSNCFSVACKSADACKTQPANPSRYNPKISYVREYGSTELIGAPKPSDQQTNATIPGLLQTPLSSPSAPALTPQAQLPGLTAPAMDAAQTTQFSQTQGQGQTPLLPGLAQQMTLPSPPSPPVAPFASNPETGPKPFMPMGGSQIDNGAVMQFPIPPAQPAQPAPPAAPASPVSQTLDQLAGAQTETKKTEIPHADNQQSFKNQIKSAAAGQAMQMNIVDGKIKLTPVGGSENSEASESKAKTDDSSKKDDSAKKQCNKAKVLDNVTLKGGKKSGKFSNHGDVKGMDECQDICCKDKKCNVAFMLGKTCYSVACNSKDLCEHTKAPPSDYNPQLAYVRQLENSNTKETSKAPAIPPEPKDLKCKHSNITNNKDLPGGIHKDNFTLVKEAESMAKCMEKCCDSKECDVAYMVEKKCYSVSCSSRDDCKPVTVKASKKTPLISAMIMKAEPKEETDLTAIATPPEDTSSTEFASKTGSCKDSRISTDIKLRPGSSATNFTDLGKADDIHRCISRCCVRPTCDIAYLLNNKCFAVQCLDGVMCQTNAEPAVKDANVQLAYMNRGKSAQKEKDWMLVYIIVASLAFVAGIGGVIWAVCICTKRQKIRKQRRMLDDDEDDEMLPKTLSNATQKTAGPIESCAQSPIQQNVTLRGGINAGTFKKLAQFVAMQLCIQLCCEEKNCDVALMSGKNCYGVQCFSEELCTAVPAKKAPSSLMISHVTITGEEGYSRRSHPVPQNLKCTETEAEEGVTLKGGLKAGNFTDVGTVESIDSCTRLCCVSERCNLAMLINGHCFLVNCFSKELCKTVKTETKNYRPTVAFVRRWVTNVTEDTAITLSNLPATNSKLICKNSDIKHNSTLKGGIKAGNFTDLGKIAEMSTCIRMCCGRKDCDVAFMLEANCYAVNCYNEDLCQPVLARKSGLLTNLSPKLSYITARDEEVLPQKIAIGDGMSCRPSVISYDVTLRGGLSAGKFTPIGHVDGMEACVNLCCKRNTCDIALMLRDSCYSITCASEELCEEVPAPSSDFYPRLSYVRRDVESQAKKELLQTKAETQDEVNSTTEEQLDTKEEGYCTNSEVMTNVTLRGGIAAGRFRDRGKVPSIQACVEICCISKTCDVAFLLKNNCFSVTCLNERQCEAVKARSSVYRPQLVYIYARTKSQFIVAPAETSKRLKERENRDQLSKGSATNFLSTAGIYRFEPQMHRKAIRRNTINLG</sequence>
<feature type="compositionally biased region" description="Acidic residues" evidence="5">
    <location>
        <begin position="494"/>
        <end position="514"/>
    </location>
</feature>
<evidence type="ECO:0000256" key="1">
    <source>
        <dbReference type="ARBA" id="ARBA00004370"/>
    </source>
</evidence>
<dbReference type="SMART" id="SM00765">
    <property type="entry name" value="MANEC"/>
    <property type="match status" value="9"/>
</dbReference>
<feature type="compositionally biased region" description="Polar residues" evidence="5">
    <location>
        <begin position="1186"/>
        <end position="1199"/>
    </location>
</feature>
<evidence type="ECO:0000256" key="4">
    <source>
        <dbReference type="ARBA" id="ARBA00023180"/>
    </source>
</evidence>
<dbReference type="PANTHER" id="PTHR46182:SF2">
    <property type="entry name" value="FI19480P1"/>
    <property type="match status" value="1"/>
</dbReference>
<feature type="compositionally biased region" description="Acidic residues" evidence="5">
    <location>
        <begin position="457"/>
        <end position="468"/>
    </location>
</feature>
<keyword evidence="3 6" id="KW-0472">Membrane</keyword>
<dbReference type="Proteomes" id="UP001159427">
    <property type="component" value="Unassembled WGS sequence"/>
</dbReference>
<comment type="caution">
    <text evidence="8">The sequence shown here is derived from an EMBL/GenBank/DDBJ whole genome shotgun (WGS) entry which is preliminary data.</text>
</comment>
<feature type="region of interest" description="Disordered" evidence="5">
    <location>
        <begin position="1239"/>
        <end position="1271"/>
    </location>
</feature>
<gene>
    <name evidence="8" type="ORF">PEVE_00033720</name>
</gene>
<feature type="domain" description="MANSC" evidence="7">
    <location>
        <begin position="1961"/>
        <end position="2036"/>
    </location>
</feature>
<feature type="compositionally biased region" description="Acidic residues" evidence="5">
    <location>
        <begin position="538"/>
        <end position="553"/>
    </location>
</feature>
<dbReference type="EMBL" id="CALNXI010000502">
    <property type="protein sequence ID" value="CAH3028284.1"/>
    <property type="molecule type" value="Genomic_DNA"/>
</dbReference>
<feature type="non-terminal residue" evidence="8">
    <location>
        <position position="1"/>
    </location>
</feature>
<dbReference type="InterPro" id="IPR013980">
    <property type="entry name" value="MANSC_dom"/>
</dbReference>
<dbReference type="InterPro" id="IPR029865">
    <property type="entry name" value="KIAA0319-like"/>
</dbReference>
<evidence type="ECO:0000259" key="7">
    <source>
        <dbReference type="PROSITE" id="PS50986"/>
    </source>
</evidence>
<feature type="compositionally biased region" description="Pro residues" evidence="5">
    <location>
        <begin position="1168"/>
        <end position="1183"/>
    </location>
</feature>
<name>A0ABN8MIF7_9CNID</name>
<dbReference type="InterPro" id="IPR011106">
    <property type="entry name" value="MANSC_N"/>
</dbReference>
<keyword evidence="4" id="KW-0325">Glycoprotein</keyword>
<dbReference type="PANTHER" id="PTHR46182">
    <property type="entry name" value="FI19480P1"/>
    <property type="match status" value="1"/>
</dbReference>
<feature type="domain" description="MANSC" evidence="7">
    <location>
        <begin position="1744"/>
        <end position="1825"/>
    </location>
</feature>
<dbReference type="PROSITE" id="PS50986">
    <property type="entry name" value="MANSC"/>
    <property type="match status" value="2"/>
</dbReference>
<feature type="transmembrane region" description="Helical" evidence="6">
    <location>
        <begin position="1584"/>
        <end position="1611"/>
    </location>
</feature>
<comment type="subcellular location">
    <subcellularLocation>
        <location evidence="1">Membrane</location>
    </subcellularLocation>
</comment>
<keyword evidence="6" id="KW-1133">Transmembrane helix</keyword>